<comment type="caution">
    <text evidence="2">The sequence shown here is derived from an EMBL/GenBank/DDBJ whole genome shotgun (WGS) entry which is preliminary data.</text>
</comment>
<evidence type="ECO:0008006" key="4">
    <source>
        <dbReference type="Google" id="ProtNLM"/>
    </source>
</evidence>
<dbReference type="Proteomes" id="UP000656881">
    <property type="component" value="Unassembled WGS sequence"/>
</dbReference>
<evidence type="ECO:0000256" key="1">
    <source>
        <dbReference type="SAM" id="SignalP"/>
    </source>
</evidence>
<gene>
    <name evidence="2" type="ORF">GCM10012286_04340</name>
</gene>
<name>A0ABQ2LI83_9ACTN</name>
<accession>A0ABQ2LI83</accession>
<feature type="signal peptide" evidence="1">
    <location>
        <begin position="1"/>
        <end position="22"/>
    </location>
</feature>
<evidence type="ECO:0000313" key="2">
    <source>
        <dbReference type="EMBL" id="GGO34755.1"/>
    </source>
</evidence>
<keyword evidence="1" id="KW-0732">Signal</keyword>
<organism evidence="2 3">
    <name type="scientific">Streptomyces lasiicapitis</name>
    <dbReference type="NCBI Taxonomy" id="1923961"/>
    <lineage>
        <taxon>Bacteria</taxon>
        <taxon>Bacillati</taxon>
        <taxon>Actinomycetota</taxon>
        <taxon>Actinomycetes</taxon>
        <taxon>Kitasatosporales</taxon>
        <taxon>Streptomycetaceae</taxon>
        <taxon>Streptomyces</taxon>
    </lineage>
</organism>
<proteinExistence type="predicted"/>
<keyword evidence="3" id="KW-1185">Reference proteome</keyword>
<feature type="chain" id="PRO_5046888358" description="DUF3558 domain-containing protein" evidence="1">
    <location>
        <begin position="23"/>
        <end position="213"/>
    </location>
</feature>
<dbReference type="EMBL" id="BMNG01000001">
    <property type="protein sequence ID" value="GGO34755.1"/>
    <property type="molecule type" value="Genomic_DNA"/>
</dbReference>
<protein>
    <recommendedName>
        <fullName evidence="4">DUF3558 domain-containing protein</fullName>
    </recommendedName>
</protein>
<sequence length="213" mass="22319">MRKILWGAISAAVAASVGVAVWQLSPSDETAVSVPARVCDESLPAKAAAQILPKSGKRYFEYINGTEFGTAFRPGEPPPTCTVTGGGQRIRVEYNRHFNEPSLGITAADDARGQAKKESKTPGNASLSVGESYGYASKHGAALLLDCRDDGETGVIEVSVDAGKEFSADSSDTKAFAELATEALRMVTRQVYRCDSNTPLPAGPPTLGAPRGA</sequence>
<reference evidence="3" key="1">
    <citation type="journal article" date="2019" name="Int. J. Syst. Evol. Microbiol.">
        <title>The Global Catalogue of Microorganisms (GCM) 10K type strain sequencing project: providing services to taxonomists for standard genome sequencing and annotation.</title>
        <authorList>
            <consortium name="The Broad Institute Genomics Platform"/>
            <consortium name="The Broad Institute Genome Sequencing Center for Infectious Disease"/>
            <person name="Wu L."/>
            <person name="Ma J."/>
        </authorList>
    </citation>
    <scope>NUCLEOTIDE SEQUENCE [LARGE SCALE GENOMIC DNA]</scope>
    <source>
        <strain evidence="3">CGMCC 4.7349</strain>
    </source>
</reference>
<evidence type="ECO:0000313" key="3">
    <source>
        <dbReference type="Proteomes" id="UP000656881"/>
    </source>
</evidence>